<keyword evidence="14" id="KW-0175">Coiled coil</keyword>
<dbReference type="GO" id="GO:0008360">
    <property type="term" value="P:regulation of cell shape"/>
    <property type="evidence" value="ECO:0007669"/>
    <property type="project" value="UniProtKB-KW"/>
</dbReference>
<dbReference type="SUPFAM" id="SSF46589">
    <property type="entry name" value="tRNA-binding arm"/>
    <property type="match status" value="1"/>
</dbReference>
<evidence type="ECO:0000256" key="8">
    <source>
        <dbReference type="ARBA" id="ARBA00022984"/>
    </source>
</evidence>
<evidence type="ECO:0000256" key="1">
    <source>
        <dbReference type="ARBA" id="ARBA00004496"/>
    </source>
</evidence>
<dbReference type="HOGENOM" id="CLU_048411_1_0_9"/>
<dbReference type="AlphaFoldDB" id="A0A0H2XGV7"/>
<comment type="similarity">
    <text evidence="2">Belongs to the FemABX family.</text>
</comment>
<evidence type="ECO:0000256" key="9">
    <source>
        <dbReference type="ARBA" id="ARBA00023315"/>
    </source>
</evidence>
<evidence type="ECO:0000256" key="13">
    <source>
        <dbReference type="ARBA" id="ARBA00047483"/>
    </source>
</evidence>
<comment type="catalytic activity">
    <reaction evidence="13">
        <text>beta-D-GlcNAc-(1-&gt;4)-Mur2Ac(oyl-L-Ala-D-isoglutaminyl-L-Lys-(N(6)-Gly)-D-Ala-D-Ala)-di-trans,octa-cis-undecaprenyl diphosphate + 2 glycyl-tRNA(Gly) = MurNAc-L-Ala-D-isoglutaminyl-L-Lys-(N(6)-tri-Gly)-D-Ala-D-Ala-diphospho-di-trans,octa-cis-undecaprenyl-GlcNAc + 2 tRNA(Gly) + 2 H(+)</text>
        <dbReference type="Rhea" id="RHEA:30439"/>
        <dbReference type="Rhea" id="RHEA-COMP:9664"/>
        <dbReference type="Rhea" id="RHEA-COMP:9683"/>
        <dbReference type="ChEBI" id="CHEBI:15378"/>
        <dbReference type="ChEBI" id="CHEBI:62234"/>
        <dbReference type="ChEBI" id="CHEBI:62235"/>
        <dbReference type="ChEBI" id="CHEBI:78442"/>
        <dbReference type="ChEBI" id="CHEBI:78522"/>
        <dbReference type="EC" id="2.3.2.17"/>
    </reaction>
</comment>
<dbReference type="InterPro" id="IPR016181">
    <property type="entry name" value="Acyl_CoA_acyltransferase"/>
</dbReference>
<proteinExistence type="inferred from homology"/>
<dbReference type="PROSITE" id="PS51191">
    <property type="entry name" value="FEMABX"/>
    <property type="match status" value="1"/>
</dbReference>
<dbReference type="GO" id="GO:0005737">
    <property type="term" value="C:cytoplasm"/>
    <property type="evidence" value="ECO:0007669"/>
    <property type="project" value="UniProtKB-SubCell"/>
</dbReference>
<organism evidence="15 16">
    <name type="scientific">Staphylococcus aureus (strain USA300)</name>
    <dbReference type="NCBI Taxonomy" id="367830"/>
    <lineage>
        <taxon>Bacteria</taxon>
        <taxon>Bacillati</taxon>
        <taxon>Bacillota</taxon>
        <taxon>Bacilli</taxon>
        <taxon>Bacillales</taxon>
        <taxon>Staphylococcaceae</taxon>
        <taxon>Staphylococcus</taxon>
    </lineage>
</organism>
<dbReference type="Gene3D" id="3.40.630.30">
    <property type="match status" value="2"/>
</dbReference>
<dbReference type="InterPro" id="IPR003447">
    <property type="entry name" value="FEMABX"/>
</dbReference>
<keyword evidence="10" id="KW-0961">Cell wall biogenesis/degradation</keyword>
<feature type="coiled-coil region" evidence="14">
    <location>
        <begin position="262"/>
        <end position="319"/>
    </location>
</feature>
<dbReference type="GO" id="GO:0016755">
    <property type="term" value="F:aminoacyltransferase activity"/>
    <property type="evidence" value="ECO:0007669"/>
    <property type="project" value="InterPro"/>
</dbReference>
<evidence type="ECO:0000256" key="3">
    <source>
        <dbReference type="ARBA" id="ARBA00012466"/>
    </source>
</evidence>
<keyword evidence="5" id="KW-0963">Cytoplasm</keyword>
<gene>
    <name evidence="15" type="primary">femA</name>
    <name evidence="15" type="ordered locus">SAUSA300_1269</name>
</gene>
<reference evidence="15 16" key="1">
    <citation type="journal article" date="2006" name="Lancet">
        <title>Complete genome sequence of USA300, an epidemic clone of community-acquired meticillin-resistant Staphylococcus aureus.</title>
        <authorList>
            <person name="Diep B.A."/>
            <person name="Gill S.R."/>
            <person name="Chang R.F."/>
            <person name="Phan T.H."/>
            <person name="Chen J.H."/>
            <person name="Davidson M.G."/>
            <person name="Lin F."/>
            <person name="Lin J."/>
            <person name="Carleton H.A."/>
            <person name="Mongodin E.F."/>
            <person name="Sensabaugh G.F."/>
            <person name="Perdreau-Remington F."/>
        </authorList>
    </citation>
    <scope>NUCLEOTIDE SEQUENCE [LARGE SCALE GENOMIC DNA]</scope>
    <source>
        <strain evidence="16">USA300</strain>
    </source>
</reference>
<dbReference type="EC" id="2.3.2.17" evidence="3"/>
<keyword evidence="7" id="KW-0133">Cell shape</keyword>
<dbReference type="KEGG" id="saa:SAUSA300_1269"/>
<dbReference type="InterPro" id="IPR050644">
    <property type="entry name" value="PG_Glycine_Bridge_Synth"/>
</dbReference>
<dbReference type="SMR" id="A0A0H2XGV7"/>
<evidence type="ECO:0000256" key="11">
    <source>
        <dbReference type="ARBA" id="ARBA00030706"/>
    </source>
</evidence>
<evidence type="ECO:0000256" key="5">
    <source>
        <dbReference type="ARBA" id="ARBA00022490"/>
    </source>
</evidence>
<dbReference type="GO" id="GO:0000166">
    <property type="term" value="F:nucleotide binding"/>
    <property type="evidence" value="ECO:0007669"/>
    <property type="project" value="InterPro"/>
</dbReference>
<evidence type="ECO:0000256" key="10">
    <source>
        <dbReference type="ARBA" id="ARBA00023316"/>
    </source>
</evidence>
<keyword evidence="6" id="KW-0808">Transferase</keyword>
<evidence type="ECO:0000256" key="12">
    <source>
        <dbReference type="ARBA" id="ARBA00032233"/>
    </source>
</evidence>
<keyword evidence="9" id="KW-0012">Acyltransferase</keyword>
<evidence type="ECO:0000256" key="6">
    <source>
        <dbReference type="ARBA" id="ARBA00022679"/>
    </source>
</evidence>
<evidence type="ECO:0000256" key="4">
    <source>
        <dbReference type="ARBA" id="ARBA00016236"/>
    </source>
</evidence>
<protein>
    <recommendedName>
        <fullName evidence="4">Aminoacyltransferase FemA</fullName>
        <ecNumber evidence="3">2.3.2.17</ecNumber>
    </recommendedName>
    <alternativeName>
        <fullName evidence="12">Factor essential for expression of methicillin resistance A</fullName>
    </alternativeName>
    <alternativeName>
        <fullName evidence="11">N-acetylmuramoyl-L-alanyl-D-glutamyl-L-lysyl-(N6-glycyl)-D-alanyl-D-alanine-diphosphoundecaprenyl-N-acetylglucosamine:glycine glycyltransferase</fullName>
    </alternativeName>
</protein>
<evidence type="ECO:0000313" key="16">
    <source>
        <dbReference type="Proteomes" id="UP000001939"/>
    </source>
</evidence>
<dbReference type="InterPro" id="IPR010978">
    <property type="entry name" value="tRNA-bd_arm"/>
</dbReference>
<evidence type="ECO:0000256" key="14">
    <source>
        <dbReference type="SAM" id="Coils"/>
    </source>
</evidence>
<dbReference type="SUPFAM" id="SSF55729">
    <property type="entry name" value="Acyl-CoA N-acyltransferases (Nat)"/>
    <property type="match status" value="2"/>
</dbReference>
<evidence type="ECO:0000313" key="15">
    <source>
        <dbReference type="EMBL" id="ABD21750.1"/>
    </source>
</evidence>
<comment type="subcellular location">
    <subcellularLocation>
        <location evidence="1">Cytoplasm</location>
    </subcellularLocation>
</comment>
<dbReference type="PANTHER" id="PTHR36174">
    <property type="entry name" value="LIPID II:GLYCINE GLYCYLTRANSFERASE"/>
    <property type="match status" value="1"/>
</dbReference>
<accession>A0A0H2XGV7</accession>
<dbReference type="GO" id="GO:0071555">
    <property type="term" value="P:cell wall organization"/>
    <property type="evidence" value="ECO:0007669"/>
    <property type="project" value="UniProtKB-KW"/>
</dbReference>
<dbReference type="Proteomes" id="UP000001939">
    <property type="component" value="Chromosome"/>
</dbReference>
<dbReference type="GO" id="GO:0009252">
    <property type="term" value="P:peptidoglycan biosynthetic process"/>
    <property type="evidence" value="ECO:0007669"/>
    <property type="project" value="UniProtKB-KW"/>
</dbReference>
<dbReference type="PANTHER" id="PTHR36174:SF2">
    <property type="entry name" value="AMINOACYLTRANSFERASE FEMA"/>
    <property type="match status" value="1"/>
</dbReference>
<evidence type="ECO:0000256" key="2">
    <source>
        <dbReference type="ARBA" id="ARBA00009943"/>
    </source>
</evidence>
<dbReference type="Gene3D" id="1.20.58.90">
    <property type="match status" value="1"/>
</dbReference>
<evidence type="ECO:0000256" key="7">
    <source>
        <dbReference type="ARBA" id="ARBA00022960"/>
    </source>
</evidence>
<name>A0A0H2XGV7_STAA3</name>
<sequence length="433" mass="50651">MKLINERQIGVMIMKFTNLTAKEFGAFTDSMPYSHFTQTVGHYELKLAEGYETHLVGIKNNNNEVIAACLLTAVPVMKVFKYFYSNRGPVIDYENQELVHFFFNELSKYVKKHRCLYLHIDPYLPYQYLNHDGEITGNAGNDWFFDKMSNLGFEHTGFHKGFDPVLQIRYHSVLDLKDKTADDIIKNMDGLRKRNTKKVKKNGVKVRFLSEEELPIFRSFMEDTSESKAFADRDDKFYYNRLKYYKDRVLVPLAYINFDEYIKELNEERDILNKDLNKALKDIEKRPENKKAHNKRDNLQQQLDANEQKIEEGKRLQEEHGNELPISAGFFFINPFEVVYYAGGTSNAFRHFAGSYAVQWEMINYALNHGIDRYNFYGVSGKFTEDAEDAGVVKFKKGYNAEIIEYVGDFIKPINKPVYAAYTALKKVKDRIF</sequence>
<dbReference type="EMBL" id="CP000255">
    <property type="protein sequence ID" value="ABD21750.1"/>
    <property type="molecule type" value="Genomic_DNA"/>
</dbReference>
<dbReference type="Pfam" id="PF02388">
    <property type="entry name" value="FemAB"/>
    <property type="match status" value="1"/>
</dbReference>
<keyword evidence="8" id="KW-0573">Peptidoglycan synthesis</keyword>